<dbReference type="SUPFAM" id="SSF53335">
    <property type="entry name" value="S-adenosyl-L-methionine-dependent methyltransferases"/>
    <property type="match status" value="1"/>
</dbReference>
<gene>
    <name evidence="9" type="ORF">PILCRDRAFT_816800</name>
</gene>
<proteinExistence type="inferred from homology"/>
<protein>
    <recommendedName>
        <fullName evidence="6">RNA methyltransferase</fullName>
        <ecNumber evidence="6">2.1.1.-</ecNumber>
    </recommendedName>
</protein>
<accession>A0A0C3G1A7</accession>
<evidence type="ECO:0000256" key="6">
    <source>
        <dbReference type="RuleBase" id="RU367087"/>
    </source>
</evidence>
<comment type="similarity">
    <text evidence="1 6">Belongs to the methyltransferase superfamily.</text>
</comment>
<dbReference type="GO" id="GO:0008171">
    <property type="term" value="F:O-methyltransferase activity"/>
    <property type="evidence" value="ECO:0007669"/>
    <property type="project" value="UniProtKB-UniRule"/>
</dbReference>
<dbReference type="InterPro" id="IPR010675">
    <property type="entry name" value="Bin3_C"/>
</dbReference>
<dbReference type="GO" id="GO:0032259">
    <property type="term" value="P:methylation"/>
    <property type="evidence" value="ECO:0007669"/>
    <property type="project" value="UniProtKB-KW"/>
</dbReference>
<reference evidence="9 10" key="1">
    <citation type="submission" date="2014-04" db="EMBL/GenBank/DDBJ databases">
        <authorList>
            <consortium name="DOE Joint Genome Institute"/>
            <person name="Kuo A."/>
            <person name="Tarkka M."/>
            <person name="Buscot F."/>
            <person name="Kohler A."/>
            <person name="Nagy L.G."/>
            <person name="Floudas D."/>
            <person name="Copeland A."/>
            <person name="Barry K.W."/>
            <person name="Cichocki N."/>
            <person name="Veneault-Fourrey C."/>
            <person name="LaButti K."/>
            <person name="Lindquist E.A."/>
            <person name="Lipzen A."/>
            <person name="Lundell T."/>
            <person name="Morin E."/>
            <person name="Murat C."/>
            <person name="Sun H."/>
            <person name="Tunlid A."/>
            <person name="Henrissat B."/>
            <person name="Grigoriev I.V."/>
            <person name="Hibbett D.S."/>
            <person name="Martin F."/>
            <person name="Nordberg H.P."/>
            <person name="Cantor M.N."/>
            <person name="Hua S.X."/>
        </authorList>
    </citation>
    <scope>NUCLEOTIDE SEQUENCE [LARGE SCALE GENOMIC DNA]</scope>
    <source>
        <strain evidence="9 10">F 1598</strain>
    </source>
</reference>
<dbReference type="PROSITE" id="PS51515">
    <property type="entry name" value="BIN3_SAM"/>
    <property type="match status" value="1"/>
</dbReference>
<dbReference type="PANTHER" id="PTHR12315:SF0">
    <property type="entry name" value="7SK SNRNA METHYLPHOSPHATE CAPPING ENZYME"/>
    <property type="match status" value="1"/>
</dbReference>
<evidence type="ECO:0000256" key="4">
    <source>
        <dbReference type="ARBA" id="ARBA00022691"/>
    </source>
</evidence>
<dbReference type="InParanoid" id="A0A0C3G1A7"/>
<evidence type="ECO:0000313" key="10">
    <source>
        <dbReference type="Proteomes" id="UP000054166"/>
    </source>
</evidence>
<sequence>MQTSVPIHGNYHGYYLKRPSREDPRLALLSSIFAGKRVLDIGCNEGWVTCEIAQLWCASKVLGVDIDDSLIRGAWRRRRSVWSSQSPGDETTPVLSVHDTEERPRKRLREEPGRSVLNYFPASLEHTFGPLSIPPSQIRGRHAFPHNVSFRAADWVNNEILEDKDHYDVVIAFSISKWIHLNGGDDALMRFFHRVHSVLDTGGVFVLEPQTWDTYAKAKRMDQRLKENATNLKLRPHQFESLLCSIGFGPAQHLGTTGEGGFCRPVDIYVKL</sequence>
<feature type="compositionally biased region" description="Basic and acidic residues" evidence="7">
    <location>
        <begin position="98"/>
        <end position="108"/>
    </location>
</feature>
<organism evidence="9 10">
    <name type="scientific">Piloderma croceum (strain F 1598)</name>
    <dbReference type="NCBI Taxonomy" id="765440"/>
    <lineage>
        <taxon>Eukaryota</taxon>
        <taxon>Fungi</taxon>
        <taxon>Dikarya</taxon>
        <taxon>Basidiomycota</taxon>
        <taxon>Agaricomycotina</taxon>
        <taxon>Agaricomycetes</taxon>
        <taxon>Agaricomycetidae</taxon>
        <taxon>Atheliales</taxon>
        <taxon>Atheliaceae</taxon>
        <taxon>Piloderma</taxon>
    </lineage>
</organism>
<dbReference type="CDD" id="cd02440">
    <property type="entry name" value="AdoMet_MTases"/>
    <property type="match status" value="1"/>
</dbReference>
<dbReference type="OrthoDB" id="540004at2759"/>
<dbReference type="InterPro" id="IPR039772">
    <property type="entry name" value="Bin3-like"/>
</dbReference>
<evidence type="ECO:0000256" key="1">
    <source>
        <dbReference type="ARBA" id="ARBA00008361"/>
    </source>
</evidence>
<dbReference type="PANTHER" id="PTHR12315">
    <property type="entry name" value="BICOID-INTERACTING PROTEIN RELATED"/>
    <property type="match status" value="1"/>
</dbReference>
<reference evidence="10" key="2">
    <citation type="submission" date="2015-01" db="EMBL/GenBank/DDBJ databases">
        <title>Evolutionary Origins and Diversification of the Mycorrhizal Mutualists.</title>
        <authorList>
            <consortium name="DOE Joint Genome Institute"/>
            <consortium name="Mycorrhizal Genomics Consortium"/>
            <person name="Kohler A."/>
            <person name="Kuo A."/>
            <person name="Nagy L.G."/>
            <person name="Floudas D."/>
            <person name="Copeland A."/>
            <person name="Barry K.W."/>
            <person name="Cichocki N."/>
            <person name="Veneault-Fourrey C."/>
            <person name="LaButti K."/>
            <person name="Lindquist E.A."/>
            <person name="Lipzen A."/>
            <person name="Lundell T."/>
            <person name="Morin E."/>
            <person name="Murat C."/>
            <person name="Riley R."/>
            <person name="Ohm R."/>
            <person name="Sun H."/>
            <person name="Tunlid A."/>
            <person name="Henrissat B."/>
            <person name="Grigoriev I.V."/>
            <person name="Hibbett D.S."/>
            <person name="Martin F."/>
        </authorList>
    </citation>
    <scope>NUCLEOTIDE SEQUENCE [LARGE SCALE GENOMIC DNA]</scope>
    <source>
        <strain evidence="10">F 1598</strain>
    </source>
</reference>
<dbReference type="GO" id="GO:0017069">
    <property type="term" value="F:snRNA binding"/>
    <property type="evidence" value="ECO:0007669"/>
    <property type="project" value="TreeGrafter"/>
</dbReference>
<dbReference type="EC" id="2.1.1.-" evidence="6"/>
<dbReference type="GO" id="GO:0040031">
    <property type="term" value="P:snRNA modification"/>
    <property type="evidence" value="ECO:0007669"/>
    <property type="project" value="TreeGrafter"/>
</dbReference>
<evidence type="ECO:0000259" key="8">
    <source>
        <dbReference type="PROSITE" id="PS51515"/>
    </source>
</evidence>
<dbReference type="GO" id="GO:0008173">
    <property type="term" value="F:RNA methyltransferase activity"/>
    <property type="evidence" value="ECO:0007669"/>
    <property type="project" value="UniProtKB-UniRule"/>
</dbReference>
<feature type="domain" description="Bin3-type SAM" evidence="8">
    <location>
        <begin position="16"/>
        <end position="272"/>
    </location>
</feature>
<dbReference type="FunCoup" id="A0A0C3G1A7">
    <property type="interactions" value="17"/>
</dbReference>
<evidence type="ECO:0000256" key="7">
    <source>
        <dbReference type="SAM" id="MobiDB-lite"/>
    </source>
</evidence>
<keyword evidence="2 6" id="KW-0489">Methyltransferase</keyword>
<keyword evidence="3 6" id="KW-0808">Transferase</keyword>
<dbReference type="AlphaFoldDB" id="A0A0C3G1A7"/>
<evidence type="ECO:0000256" key="5">
    <source>
        <dbReference type="PROSITE-ProRule" id="PRU00848"/>
    </source>
</evidence>
<dbReference type="Pfam" id="PF06859">
    <property type="entry name" value="Bin3"/>
    <property type="match status" value="1"/>
</dbReference>
<dbReference type="STRING" id="765440.A0A0C3G1A7"/>
<keyword evidence="10" id="KW-1185">Reference proteome</keyword>
<keyword evidence="4 5" id="KW-0949">S-adenosyl-L-methionine</keyword>
<evidence type="ECO:0000256" key="3">
    <source>
        <dbReference type="ARBA" id="ARBA00022679"/>
    </source>
</evidence>
<evidence type="ECO:0000256" key="2">
    <source>
        <dbReference type="ARBA" id="ARBA00022603"/>
    </source>
</evidence>
<dbReference type="InterPro" id="IPR029063">
    <property type="entry name" value="SAM-dependent_MTases_sf"/>
</dbReference>
<feature type="region of interest" description="Disordered" evidence="7">
    <location>
        <begin position="82"/>
        <end position="108"/>
    </location>
</feature>
<dbReference type="InterPro" id="IPR024160">
    <property type="entry name" value="BIN3_SAM-bd_dom"/>
</dbReference>
<dbReference type="EMBL" id="KN832984">
    <property type="protein sequence ID" value="KIM85594.1"/>
    <property type="molecule type" value="Genomic_DNA"/>
</dbReference>
<dbReference type="HOGENOM" id="CLU_004729_2_0_1"/>
<name>A0A0C3G1A7_PILCF</name>
<dbReference type="Gene3D" id="3.40.50.150">
    <property type="entry name" value="Vaccinia Virus protein VP39"/>
    <property type="match status" value="1"/>
</dbReference>
<evidence type="ECO:0000313" key="9">
    <source>
        <dbReference type="EMBL" id="KIM85594.1"/>
    </source>
</evidence>
<dbReference type="Proteomes" id="UP000054166">
    <property type="component" value="Unassembled WGS sequence"/>
</dbReference>